<organism evidence="1">
    <name type="scientific">Setaria italica</name>
    <name type="common">Foxtail millet</name>
    <name type="synonym">Panicum italicum</name>
    <dbReference type="NCBI Taxonomy" id="4555"/>
    <lineage>
        <taxon>Eukaryota</taxon>
        <taxon>Viridiplantae</taxon>
        <taxon>Streptophyta</taxon>
        <taxon>Embryophyta</taxon>
        <taxon>Tracheophyta</taxon>
        <taxon>Spermatophyta</taxon>
        <taxon>Magnoliopsida</taxon>
        <taxon>Liliopsida</taxon>
        <taxon>Poales</taxon>
        <taxon>Poaceae</taxon>
        <taxon>PACMAD clade</taxon>
        <taxon>Panicoideae</taxon>
        <taxon>Panicodae</taxon>
        <taxon>Paniceae</taxon>
        <taxon>Cenchrinae</taxon>
        <taxon>Setaria</taxon>
    </lineage>
</organism>
<reference evidence="1" key="2">
    <citation type="submission" date="2015-07" db="EMBL/GenBank/DDBJ databases">
        <authorList>
            <person name="Noorani M."/>
        </authorList>
    </citation>
    <scope>NUCLEOTIDE SEQUENCE</scope>
    <source>
        <strain evidence="1">Yugu1</strain>
    </source>
</reference>
<gene>
    <name evidence="1" type="ORF">SETIT_5G090400v2</name>
</gene>
<dbReference type="OrthoDB" id="1711136at2759"/>
<proteinExistence type="predicted"/>
<dbReference type="AlphaFoldDB" id="A0A368R2T6"/>
<accession>A0A368R2T6</accession>
<reference evidence="1" key="1">
    <citation type="journal article" date="2012" name="Nat. Biotechnol.">
        <title>Reference genome sequence of the model plant Setaria.</title>
        <authorList>
            <person name="Bennetzen J.L."/>
            <person name="Schmutz J."/>
            <person name="Wang H."/>
            <person name="Percifield R."/>
            <person name="Hawkins J."/>
            <person name="Pontaroli A.C."/>
            <person name="Estep M."/>
            <person name="Feng L."/>
            <person name="Vaughn J.N."/>
            <person name="Grimwood J."/>
            <person name="Jenkins J."/>
            <person name="Barry K."/>
            <person name="Lindquist E."/>
            <person name="Hellsten U."/>
            <person name="Deshpande S."/>
            <person name="Wang X."/>
            <person name="Wu X."/>
            <person name="Mitros T."/>
            <person name="Triplett J."/>
            <person name="Yang X."/>
            <person name="Ye C.Y."/>
            <person name="Mauro-Herrera M."/>
            <person name="Wang L."/>
            <person name="Li P."/>
            <person name="Sharma M."/>
            <person name="Sharma R."/>
            <person name="Ronald P.C."/>
            <person name="Panaud O."/>
            <person name="Kellogg E.A."/>
            <person name="Brutnell T.P."/>
            <person name="Doust A.N."/>
            <person name="Tuskan G.A."/>
            <person name="Rokhsar D."/>
            <person name="Devos K.M."/>
        </authorList>
    </citation>
    <scope>NUCLEOTIDE SEQUENCE [LARGE SCALE GENOMIC DNA]</scope>
    <source>
        <strain evidence="1">Yugu1</strain>
    </source>
</reference>
<sequence>MKVKCSYYFLILVRQSELVWQKMENLFYVTYVKGSTTSCISLPVLPSRRTLVKCCGD</sequence>
<dbReference type="EMBL" id="CM003532">
    <property type="protein sequence ID" value="RCV24505.1"/>
    <property type="molecule type" value="Genomic_DNA"/>
</dbReference>
<evidence type="ECO:0000313" key="1">
    <source>
        <dbReference type="EMBL" id="RCV24505.1"/>
    </source>
</evidence>
<name>A0A368R2T6_SETIT</name>
<protein>
    <submittedName>
        <fullName evidence="1">Uncharacterized protein</fullName>
    </submittedName>
</protein>